<comment type="caution">
    <text evidence="3">The sequence shown here is derived from an EMBL/GenBank/DDBJ whole genome shotgun (WGS) entry which is preliminary data.</text>
</comment>
<evidence type="ECO:0000256" key="1">
    <source>
        <dbReference type="SAM" id="MobiDB-lite"/>
    </source>
</evidence>
<evidence type="ECO:0000256" key="2">
    <source>
        <dbReference type="SAM" id="SignalP"/>
    </source>
</evidence>
<dbReference type="Proteomes" id="UP001595776">
    <property type="component" value="Unassembled WGS sequence"/>
</dbReference>
<feature type="region of interest" description="Disordered" evidence="1">
    <location>
        <begin position="26"/>
        <end position="67"/>
    </location>
</feature>
<gene>
    <name evidence="3" type="ORF">ACFO5Q_02830</name>
</gene>
<feature type="signal peptide" evidence="2">
    <location>
        <begin position="1"/>
        <end position="22"/>
    </location>
</feature>
<feature type="compositionally biased region" description="Pro residues" evidence="1">
    <location>
        <begin position="29"/>
        <end position="40"/>
    </location>
</feature>
<evidence type="ECO:0000313" key="3">
    <source>
        <dbReference type="EMBL" id="MFC4346779.1"/>
    </source>
</evidence>
<proteinExistence type="predicted"/>
<dbReference type="EMBL" id="JBHSCR010000001">
    <property type="protein sequence ID" value="MFC4346779.1"/>
    <property type="molecule type" value="Genomic_DNA"/>
</dbReference>
<evidence type="ECO:0000313" key="4">
    <source>
        <dbReference type="Proteomes" id="UP001595776"/>
    </source>
</evidence>
<organism evidence="3 4">
    <name type="scientific">Kordiimonas lipolytica</name>
    <dbReference type="NCBI Taxonomy" id="1662421"/>
    <lineage>
        <taxon>Bacteria</taxon>
        <taxon>Pseudomonadati</taxon>
        <taxon>Pseudomonadota</taxon>
        <taxon>Alphaproteobacteria</taxon>
        <taxon>Kordiimonadales</taxon>
        <taxon>Kordiimonadaceae</taxon>
        <taxon>Kordiimonas</taxon>
    </lineage>
</organism>
<dbReference type="RefSeq" id="WP_156431974.1">
    <property type="nucleotide sequence ID" value="NZ_JBHSCR010000001.1"/>
</dbReference>
<feature type="chain" id="PRO_5047421096" evidence="2">
    <location>
        <begin position="23"/>
        <end position="146"/>
    </location>
</feature>
<reference evidence="4" key="1">
    <citation type="journal article" date="2019" name="Int. J. Syst. Evol. Microbiol.">
        <title>The Global Catalogue of Microorganisms (GCM) 10K type strain sequencing project: providing services to taxonomists for standard genome sequencing and annotation.</title>
        <authorList>
            <consortium name="The Broad Institute Genomics Platform"/>
            <consortium name="The Broad Institute Genome Sequencing Center for Infectious Disease"/>
            <person name="Wu L."/>
            <person name="Ma J."/>
        </authorList>
    </citation>
    <scope>NUCLEOTIDE SEQUENCE [LARGE SCALE GENOMIC DNA]</scope>
    <source>
        <strain evidence="4">CGMCC 1.15304</strain>
    </source>
</reference>
<keyword evidence="2" id="KW-0732">Signal</keyword>
<protein>
    <submittedName>
        <fullName evidence="3">Uncharacterized protein</fullName>
    </submittedName>
</protein>
<dbReference type="PROSITE" id="PS51257">
    <property type="entry name" value="PROKAR_LIPOPROTEIN"/>
    <property type="match status" value="1"/>
</dbReference>
<accession>A0ABV8U6E9</accession>
<keyword evidence="4" id="KW-1185">Reference proteome</keyword>
<name>A0ABV8U6E9_9PROT</name>
<sequence length="146" mass="15949">MSLTVKSFSKSFLFIAASGLLAACGPTGVEPPQPQAPEPPIEAKQTLPQDIQQPAPPPPEPERLQGMNPGEVMALLGDPSLVRRDGAIQVMLFENETCVFEVVFREPSQNEYFQAHHIAARGRDGRTTDTQACLMKVLPNGQWPDK</sequence>